<evidence type="ECO:0000259" key="4">
    <source>
        <dbReference type="PROSITE" id="PS50102"/>
    </source>
</evidence>
<protein>
    <recommendedName>
        <fullName evidence="1">Threonylcarbamoyl-AMP synthase</fullName>
    </recommendedName>
</protein>
<feature type="region of interest" description="Disordered" evidence="3">
    <location>
        <begin position="778"/>
        <end position="808"/>
    </location>
</feature>
<keyword evidence="2" id="KW-0694">RNA-binding</keyword>
<feature type="compositionally biased region" description="Low complexity" evidence="3">
    <location>
        <begin position="953"/>
        <end position="991"/>
    </location>
</feature>
<proteinExistence type="predicted"/>
<dbReference type="Proteomes" id="UP000239649">
    <property type="component" value="Unassembled WGS sequence"/>
</dbReference>
<gene>
    <name evidence="6" type="ORF">C2E20_4007</name>
</gene>
<dbReference type="InterPro" id="IPR000504">
    <property type="entry name" value="RRM_dom"/>
</dbReference>
<dbReference type="SUPFAM" id="SSF55821">
    <property type="entry name" value="YrdC/RibB"/>
    <property type="match status" value="1"/>
</dbReference>
<dbReference type="InterPro" id="IPR006070">
    <property type="entry name" value="Sua5-like_dom"/>
</dbReference>
<evidence type="ECO:0000256" key="2">
    <source>
        <dbReference type="PROSITE-ProRule" id="PRU00176"/>
    </source>
</evidence>
<sequence length="997" mass="104244">MPDSTCLLTIGKAPAAGRTAERSSRRQQLFVQVEPDGSDAWRLDPIVDAVKAGAVGIIPTDSNPAFVCDLGNRAAVEKLLEIKRARANTKMSILCRSMQDVDMYTLGWPPSRSPGQPDMFKLVKRVLPGPYTFILPASKELPKAVTNLDKGKSKKRSEVGVRLPDDPVAQALLAQLDRPLLCSTVSSADGASDDGAYAPDAATLMDRYGNAGLDFVVDAGPRLAEGSTVIDCTGAEPEVTPANGTGTLTNAAERGAALASSSYTAVKSRLPPSVLPRVEAVEEKAAPVLAKAHGTGATLLKAADERVDAAVSGAQRAYAANAAYLQEQLARQKEFHAQNLTTYREAREAYLKKVEDAVESLRQKGLAGSARAAADAVLERVGEAKAAVMATPGAVLHKVHQSVEALLALGPVHSVVESAKPALESARGQYLRLHDSLVATPQYRQAWRTAVSLATTVQQIPLVTAVQARLEPLAKPYVDTVAASPAFNSATQEDICAFFEGYPTRAVYIGLRNGKPTGEAYVEFEEPEEAARALKERQHEHIGSRYIELFVAGEADLLAQTCGAAGGLPTLAGHVVRLRGLPFASTAADVVAFFEGVDTVGGEAGVVFTCTPDGRPTGEAYVELAGPEALAGALARHKEKMGARYIEIFESSKGDMFQAVQQHGFFTGVGGRRRHHWHQAHAPGGGGGGGHGAATAQYAADVGSGGGHGRGSQMDEMMGAFAGFGLSQRDMQVPGPPRWGAYGAPADQAYPYGGMPPRQMQQAGMMQPGAMRWRPSAQMQQTGMQHFNPAPGPPPGKGPRSSMPNGTRGGGMLGMHGHEYGGAHGHGGGHAAPTMMFNPFMMQHPLMVHPQQQHHGSAWGTAGMMQQQGGWYGGMQMGRSMQMGGMGTAYAFQPSYYPVAGRAPAPSSGGHHQQHNWRQQSQAGAGASSYAGGGNRSSAAAAPPPAAPPPVAPDASSSNGEPATPPQAAHEPAAEEQPGSAAAVPAAAAAPPAMPEQ</sequence>
<dbReference type="STRING" id="554055.A0A2P6VFQ3"/>
<name>A0A2P6VFQ3_9CHLO</name>
<evidence type="ECO:0000256" key="1">
    <source>
        <dbReference type="ARBA" id="ARBA00015492"/>
    </source>
</evidence>
<feature type="compositionally biased region" description="Gly residues" evidence="3">
    <location>
        <begin position="683"/>
        <end position="692"/>
    </location>
</feature>
<feature type="compositionally biased region" description="Pro residues" evidence="3">
    <location>
        <begin position="942"/>
        <end position="952"/>
    </location>
</feature>
<dbReference type="SMART" id="SM00360">
    <property type="entry name" value="RRM"/>
    <property type="match status" value="2"/>
</dbReference>
<dbReference type="InterPro" id="IPR052532">
    <property type="entry name" value="SUA5_domain"/>
</dbReference>
<feature type="region of interest" description="Disordered" evidence="3">
    <location>
        <begin position="903"/>
        <end position="997"/>
    </location>
</feature>
<dbReference type="Pfam" id="PF01300">
    <property type="entry name" value="Sua5_yciO_yrdC"/>
    <property type="match status" value="1"/>
</dbReference>
<comment type="caution">
    <text evidence="6">The sequence shown here is derived from an EMBL/GenBank/DDBJ whole genome shotgun (WGS) entry which is preliminary data.</text>
</comment>
<dbReference type="Pfam" id="PF00076">
    <property type="entry name" value="RRM_1"/>
    <property type="match status" value="1"/>
</dbReference>
<dbReference type="PANTHER" id="PTHR42828:SF3">
    <property type="entry name" value="THREONYLCARBAMOYL-AMP SYNTHASE"/>
    <property type="match status" value="1"/>
</dbReference>
<dbReference type="PROSITE" id="PS51163">
    <property type="entry name" value="YRDC"/>
    <property type="match status" value="1"/>
</dbReference>
<dbReference type="GO" id="GO:0003725">
    <property type="term" value="F:double-stranded RNA binding"/>
    <property type="evidence" value="ECO:0007669"/>
    <property type="project" value="InterPro"/>
</dbReference>
<evidence type="ECO:0000313" key="7">
    <source>
        <dbReference type="Proteomes" id="UP000239649"/>
    </source>
</evidence>
<accession>A0A2P6VFQ3</accession>
<feature type="domain" description="YrdC-like" evidence="5">
    <location>
        <begin position="40"/>
        <end position="245"/>
    </location>
</feature>
<dbReference type="PANTHER" id="PTHR42828">
    <property type="entry name" value="DHBP SYNTHASE RIBB-LIKE ALPHA/BETA DOMAIN-CONTAINING PROTEIN"/>
    <property type="match status" value="1"/>
</dbReference>
<reference evidence="6 7" key="1">
    <citation type="journal article" date="2018" name="Plant J.">
        <title>Genome sequences of Chlorella sorokiniana UTEX 1602 and Micractinium conductrix SAG 241.80: implications to maltose excretion by a green alga.</title>
        <authorList>
            <person name="Arriola M.B."/>
            <person name="Velmurugan N."/>
            <person name="Zhang Y."/>
            <person name="Plunkett M.H."/>
            <person name="Hondzo H."/>
            <person name="Barney B.M."/>
        </authorList>
    </citation>
    <scope>NUCLEOTIDE SEQUENCE [LARGE SCALE GENOMIC DNA]</scope>
    <source>
        <strain evidence="6 7">SAG 241.80</strain>
    </source>
</reference>
<evidence type="ECO:0000259" key="5">
    <source>
        <dbReference type="PROSITE" id="PS51163"/>
    </source>
</evidence>
<evidence type="ECO:0000256" key="3">
    <source>
        <dbReference type="SAM" id="MobiDB-lite"/>
    </source>
</evidence>
<dbReference type="InterPro" id="IPR017945">
    <property type="entry name" value="DHBP_synth_RibB-like_a/b_dom"/>
</dbReference>
<dbReference type="PROSITE" id="PS50102">
    <property type="entry name" value="RRM"/>
    <property type="match status" value="1"/>
</dbReference>
<dbReference type="AlphaFoldDB" id="A0A2P6VFQ3"/>
<keyword evidence="7" id="KW-1185">Reference proteome</keyword>
<feature type="domain" description="RRM" evidence="4">
    <location>
        <begin position="474"/>
        <end position="554"/>
    </location>
</feature>
<dbReference type="InterPro" id="IPR012677">
    <property type="entry name" value="Nucleotide-bd_a/b_plait_sf"/>
</dbReference>
<dbReference type="SUPFAM" id="SSF54928">
    <property type="entry name" value="RNA-binding domain, RBD"/>
    <property type="match status" value="2"/>
</dbReference>
<feature type="region of interest" description="Disordered" evidence="3">
    <location>
        <begin position="680"/>
        <end position="713"/>
    </location>
</feature>
<dbReference type="CDD" id="cd12254">
    <property type="entry name" value="RRM_hnRNPH_ESRPs_RBM12_like"/>
    <property type="match status" value="1"/>
</dbReference>
<evidence type="ECO:0000313" key="6">
    <source>
        <dbReference type="EMBL" id="PSC72926.1"/>
    </source>
</evidence>
<dbReference type="Gene3D" id="3.90.870.10">
    <property type="entry name" value="DHBP synthase"/>
    <property type="match status" value="1"/>
</dbReference>
<organism evidence="6 7">
    <name type="scientific">Micractinium conductrix</name>
    <dbReference type="NCBI Taxonomy" id="554055"/>
    <lineage>
        <taxon>Eukaryota</taxon>
        <taxon>Viridiplantae</taxon>
        <taxon>Chlorophyta</taxon>
        <taxon>core chlorophytes</taxon>
        <taxon>Trebouxiophyceae</taxon>
        <taxon>Chlorellales</taxon>
        <taxon>Chlorellaceae</taxon>
        <taxon>Chlorella clade</taxon>
        <taxon>Micractinium</taxon>
    </lineage>
</organism>
<dbReference type="EMBL" id="LHPF02000009">
    <property type="protein sequence ID" value="PSC72926.1"/>
    <property type="molecule type" value="Genomic_DNA"/>
</dbReference>
<feature type="compositionally biased region" description="Low complexity" evidence="3">
    <location>
        <begin position="923"/>
        <end position="941"/>
    </location>
</feature>
<dbReference type="Gene3D" id="3.30.70.330">
    <property type="match status" value="2"/>
</dbReference>
<dbReference type="InterPro" id="IPR035979">
    <property type="entry name" value="RBD_domain_sf"/>
</dbReference>
<dbReference type="OrthoDB" id="3648309at2759"/>